<dbReference type="PANTHER" id="PTHR22600">
    <property type="entry name" value="BETA-HEXOSAMINIDASE"/>
    <property type="match status" value="1"/>
</dbReference>
<dbReference type="CDD" id="cd06563">
    <property type="entry name" value="GH20_chitobiase-like"/>
    <property type="match status" value="1"/>
</dbReference>
<dbReference type="Gene3D" id="3.30.379.10">
    <property type="entry name" value="Chitobiase/beta-hexosaminidase domain 2-like"/>
    <property type="match status" value="1"/>
</dbReference>
<dbReference type="EC" id="3.2.1.52" evidence="3"/>
<evidence type="ECO:0000256" key="4">
    <source>
        <dbReference type="ARBA" id="ARBA00022801"/>
    </source>
</evidence>
<dbReference type="RefSeq" id="WP_255922858.1">
    <property type="nucleotide sequence ID" value="NZ_JANFNG010000026.1"/>
</dbReference>
<name>A0ABT1Q1N7_9ACTN</name>
<evidence type="ECO:0000256" key="6">
    <source>
        <dbReference type="SAM" id="MobiDB-lite"/>
    </source>
</evidence>
<evidence type="ECO:0000256" key="1">
    <source>
        <dbReference type="ARBA" id="ARBA00001231"/>
    </source>
</evidence>
<comment type="similarity">
    <text evidence="2">Belongs to the glycosyl hydrolase 20 family.</text>
</comment>
<evidence type="ECO:0000256" key="3">
    <source>
        <dbReference type="ARBA" id="ARBA00012663"/>
    </source>
</evidence>
<dbReference type="PIRSF" id="PIRSF001093">
    <property type="entry name" value="B-hxosamndse_ab_euk"/>
    <property type="match status" value="1"/>
</dbReference>
<evidence type="ECO:0000259" key="8">
    <source>
        <dbReference type="Pfam" id="PF02838"/>
    </source>
</evidence>
<dbReference type="InterPro" id="IPR017853">
    <property type="entry name" value="GH"/>
</dbReference>
<organism evidence="9 10">
    <name type="scientific">Streptomyces humicola</name>
    <dbReference type="NCBI Taxonomy" id="2953240"/>
    <lineage>
        <taxon>Bacteria</taxon>
        <taxon>Bacillati</taxon>
        <taxon>Actinomycetota</taxon>
        <taxon>Actinomycetes</taxon>
        <taxon>Kitasatosporales</taxon>
        <taxon>Streptomycetaceae</taxon>
        <taxon>Streptomyces</taxon>
    </lineage>
</organism>
<evidence type="ECO:0000256" key="5">
    <source>
        <dbReference type="ARBA" id="ARBA00023295"/>
    </source>
</evidence>
<dbReference type="Proteomes" id="UP001057702">
    <property type="component" value="Unassembled WGS sequence"/>
</dbReference>
<keyword evidence="4" id="KW-0378">Hydrolase</keyword>
<feature type="domain" description="Glycoside hydrolase family 20 catalytic" evidence="7">
    <location>
        <begin position="134"/>
        <end position="481"/>
    </location>
</feature>
<evidence type="ECO:0000259" key="7">
    <source>
        <dbReference type="Pfam" id="PF00728"/>
    </source>
</evidence>
<comment type="catalytic activity">
    <reaction evidence="1">
        <text>Hydrolysis of terminal non-reducing N-acetyl-D-hexosamine residues in N-acetyl-beta-D-hexosaminides.</text>
        <dbReference type="EC" id="3.2.1.52"/>
    </reaction>
</comment>
<dbReference type="EMBL" id="JANFNG010000026">
    <property type="protein sequence ID" value="MCQ4083851.1"/>
    <property type="molecule type" value="Genomic_DNA"/>
</dbReference>
<keyword evidence="5" id="KW-0326">Glycosidase</keyword>
<gene>
    <name evidence="9" type="ORF">NGB36_25480</name>
</gene>
<feature type="domain" description="Beta-hexosaminidase bacterial type N-terminal" evidence="8">
    <location>
        <begin position="2"/>
        <end position="131"/>
    </location>
</feature>
<reference evidence="9" key="1">
    <citation type="submission" date="2022-06" db="EMBL/GenBank/DDBJ databases">
        <title>Draft genome sequence of Streptomyces sp. RB6PN25 isolated from peat swamp forest in Thailand.</title>
        <authorList>
            <person name="Duangmal K."/>
            <person name="Klaysubun C."/>
        </authorList>
    </citation>
    <scope>NUCLEOTIDE SEQUENCE</scope>
    <source>
        <strain evidence="9">RB6PN25</strain>
    </source>
</reference>
<keyword evidence="10" id="KW-1185">Reference proteome</keyword>
<dbReference type="InterPro" id="IPR015883">
    <property type="entry name" value="Glyco_hydro_20_cat"/>
</dbReference>
<sequence length="538" mass="59104">MDLIPAPRGAQVQDDGEPFRLGAHTALAAGPGTGGTERWLRATVGAAYGLALPPGVSGAADTITLLVDDALAVEEYRLAVSGTGVEIRGGDAAGLFWGAQTLRQLLGPEAFRRAPVADGPPCIPQVTIEDAPRFAWRGFMLDVARHFMPKDVVLRCVDLLAAHKLNVLHLHLTDDQGWRIEIKRYPRLTEVGAWRTRTKVGLRDSPLWDERPHGGYYTQEDIREIVAYAAARHVAVVPEIDIPGHSQAAIAAYPELGNSDVVDTTALPVLTSWGVNPNVLAPTDTTLRFYENVLAEVVELFPSTFVHIGGDECPKGQWRESAAAQARIKELGLADEDALQSWFIRHFDTWLAARGRRLIGWDEILQGGLADGAAVSSWRGYAGGIAAARAGHDVVMCPEQHVYLDYRQDAGPDEPVPIAYVRTLEDVYRFEPVPSELTEDEARHVIGVQANCWTETMDSVRSVDYMTFPRLAAFAEVAWSRLPAPAGRDYRQFSARMHTHYRRLDALGVEYRPPSGPHPWQRRPGVLGRPIEGAPPIV</sequence>
<evidence type="ECO:0000313" key="10">
    <source>
        <dbReference type="Proteomes" id="UP001057702"/>
    </source>
</evidence>
<evidence type="ECO:0000313" key="9">
    <source>
        <dbReference type="EMBL" id="MCQ4083851.1"/>
    </source>
</evidence>
<dbReference type="PANTHER" id="PTHR22600:SF57">
    <property type="entry name" value="BETA-N-ACETYLHEXOSAMINIDASE"/>
    <property type="match status" value="1"/>
</dbReference>
<comment type="caution">
    <text evidence="9">The sequence shown here is derived from an EMBL/GenBank/DDBJ whole genome shotgun (WGS) entry which is preliminary data.</text>
</comment>
<dbReference type="InterPro" id="IPR015882">
    <property type="entry name" value="HEX_bac_N"/>
</dbReference>
<dbReference type="Gene3D" id="3.20.20.80">
    <property type="entry name" value="Glycosidases"/>
    <property type="match status" value="1"/>
</dbReference>
<proteinExistence type="inferred from homology"/>
<dbReference type="Pfam" id="PF00728">
    <property type="entry name" value="Glyco_hydro_20"/>
    <property type="match status" value="1"/>
</dbReference>
<protein>
    <recommendedName>
        <fullName evidence="3">beta-N-acetylhexosaminidase</fullName>
        <ecNumber evidence="3">3.2.1.52</ecNumber>
    </recommendedName>
</protein>
<feature type="region of interest" description="Disordered" evidence="6">
    <location>
        <begin position="515"/>
        <end position="538"/>
    </location>
</feature>
<dbReference type="InterPro" id="IPR025705">
    <property type="entry name" value="Beta_hexosaminidase_sua/sub"/>
</dbReference>
<evidence type="ECO:0000256" key="2">
    <source>
        <dbReference type="ARBA" id="ARBA00006285"/>
    </source>
</evidence>
<dbReference type="SUPFAM" id="SSF55545">
    <property type="entry name" value="beta-N-acetylhexosaminidase-like domain"/>
    <property type="match status" value="1"/>
</dbReference>
<dbReference type="PRINTS" id="PR00738">
    <property type="entry name" value="GLHYDRLASE20"/>
</dbReference>
<dbReference type="Pfam" id="PF02838">
    <property type="entry name" value="Glyco_hydro_20b"/>
    <property type="match status" value="1"/>
</dbReference>
<dbReference type="SUPFAM" id="SSF51445">
    <property type="entry name" value="(Trans)glycosidases"/>
    <property type="match status" value="1"/>
</dbReference>
<dbReference type="InterPro" id="IPR029018">
    <property type="entry name" value="Hex-like_dom2"/>
</dbReference>
<accession>A0ABT1Q1N7</accession>